<reference evidence="2" key="2">
    <citation type="submission" date="2013-04" db="UniProtKB">
        <authorList>
            <consortium name="EnsemblPlants"/>
        </authorList>
    </citation>
    <scope>IDENTIFICATION</scope>
</reference>
<reference evidence="2" key="1">
    <citation type="journal article" date="2013" name="Nat. Commun.">
        <title>Whole-genome sequencing of Oryza brachyantha reveals mechanisms underlying Oryza genome evolution.</title>
        <authorList>
            <person name="Chen J."/>
            <person name="Huang Q."/>
            <person name="Gao D."/>
            <person name="Wang J."/>
            <person name="Lang Y."/>
            <person name="Liu T."/>
            <person name="Li B."/>
            <person name="Bai Z."/>
            <person name="Luis Goicoechea J."/>
            <person name="Liang C."/>
            <person name="Chen C."/>
            <person name="Zhang W."/>
            <person name="Sun S."/>
            <person name="Liao Y."/>
            <person name="Zhang X."/>
            <person name="Yang L."/>
            <person name="Song C."/>
            <person name="Wang M."/>
            <person name="Shi J."/>
            <person name="Liu G."/>
            <person name="Liu J."/>
            <person name="Zhou H."/>
            <person name="Zhou W."/>
            <person name="Yu Q."/>
            <person name="An N."/>
            <person name="Chen Y."/>
            <person name="Cai Q."/>
            <person name="Wang B."/>
            <person name="Liu B."/>
            <person name="Min J."/>
            <person name="Huang Y."/>
            <person name="Wu H."/>
            <person name="Li Z."/>
            <person name="Zhang Y."/>
            <person name="Yin Y."/>
            <person name="Song W."/>
            <person name="Jiang J."/>
            <person name="Jackson S.A."/>
            <person name="Wing R.A."/>
            <person name="Wang J."/>
            <person name="Chen M."/>
        </authorList>
    </citation>
    <scope>NUCLEOTIDE SEQUENCE [LARGE SCALE GENOMIC DNA]</scope>
    <source>
        <strain evidence="2">cv. IRGC 101232</strain>
    </source>
</reference>
<dbReference type="AlphaFoldDB" id="J3M1N8"/>
<evidence type="ECO:0000256" key="1">
    <source>
        <dbReference type="SAM" id="Phobius"/>
    </source>
</evidence>
<sequence>ISVLNINSRRHIRMVTQKFSQFCTAFQVIDLIGSGTRIATILYLNFVLLLVIGTALLCRQRR</sequence>
<dbReference type="EnsemblPlants" id="OB04G33130.1">
    <property type="protein sequence ID" value="OB04G33130.1"/>
    <property type="gene ID" value="OB04G33130"/>
</dbReference>
<organism evidence="2">
    <name type="scientific">Oryza brachyantha</name>
    <name type="common">malo sina</name>
    <dbReference type="NCBI Taxonomy" id="4533"/>
    <lineage>
        <taxon>Eukaryota</taxon>
        <taxon>Viridiplantae</taxon>
        <taxon>Streptophyta</taxon>
        <taxon>Embryophyta</taxon>
        <taxon>Tracheophyta</taxon>
        <taxon>Spermatophyta</taxon>
        <taxon>Magnoliopsida</taxon>
        <taxon>Liliopsida</taxon>
        <taxon>Poales</taxon>
        <taxon>Poaceae</taxon>
        <taxon>BOP clade</taxon>
        <taxon>Oryzoideae</taxon>
        <taxon>Oryzeae</taxon>
        <taxon>Oryzinae</taxon>
        <taxon>Oryza</taxon>
    </lineage>
</organism>
<evidence type="ECO:0000313" key="2">
    <source>
        <dbReference type="EnsemblPlants" id="OB04G33130.1"/>
    </source>
</evidence>
<dbReference type="HOGENOM" id="CLU_2910968_0_0_1"/>
<keyword evidence="3" id="KW-1185">Reference proteome</keyword>
<proteinExistence type="predicted"/>
<dbReference type="Gramene" id="OB04G33130.1">
    <property type="protein sequence ID" value="OB04G33130.1"/>
    <property type="gene ID" value="OB04G33130"/>
</dbReference>
<name>J3M1N8_ORYBR</name>
<evidence type="ECO:0000313" key="3">
    <source>
        <dbReference type="Proteomes" id="UP000006038"/>
    </source>
</evidence>
<feature type="transmembrane region" description="Helical" evidence="1">
    <location>
        <begin position="38"/>
        <end position="58"/>
    </location>
</feature>
<protein>
    <submittedName>
        <fullName evidence="2">Uncharacterized protein</fullName>
    </submittedName>
</protein>
<accession>J3M1N8</accession>
<keyword evidence="1" id="KW-0472">Membrane</keyword>
<dbReference type="Proteomes" id="UP000006038">
    <property type="component" value="Chromosome 4"/>
</dbReference>
<keyword evidence="1" id="KW-0812">Transmembrane</keyword>
<keyword evidence="1" id="KW-1133">Transmembrane helix</keyword>